<sequence>MLKLCVFLLVVAAFSVTAFPRFHGGNSENDVTGLRLRRQANPPKGMPNLNQPPPPPPQNQGGGQNGGNRPPPPPPPPQSNGNPPRPTPNPGNNCQNGSNPPPPPPPRGNGRPGRRPPPPPPPRGGHGHGGCNSYPVTTSQRAEEVTSVFPLEVTTNVPEVSPTYDPIAIGSSTSNVGTSNPIDYSLNPVTTDGGTTSVYVLPEGQTTSNGIEDGTTVSPAEVFTTSSPLEGQTVSGTEFPVSSQSSLSSNLPEFLYTTSVPLLADGTTSSDSVDSDFSTSSPVFVQGSTTSAQLPEAGSTLSPNNATLSDDISSDATSVTDLPYWSPFGWILCQLQANPKTWQHQPPTFQRNRSHLLIPHCRLKLDHRVYHTLK</sequence>
<dbReference type="WBParaSite" id="Pan_g7957.t1">
    <property type="protein sequence ID" value="Pan_g7957.t1"/>
    <property type="gene ID" value="Pan_g7957"/>
</dbReference>
<protein>
    <submittedName>
        <fullName evidence="4">Vegetative cell wall protein gp1-like</fullName>
    </submittedName>
</protein>
<evidence type="ECO:0000256" key="1">
    <source>
        <dbReference type="SAM" id="MobiDB-lite"/>
    </source>
</evidence>
<feature type="region of interest" description="Disordered" evidence="1">
    <location>
        <begin position="291"/>
        <end position="311"/>
    </location>
</feature>
<dbReference type="Proteomes" id="UP000492821">
    <property type="component" value="Unassembled WGS sequence"/>
</dbReference>
<feature type="compositionally biased region" description="Pro residues" evidence="1">
    <location>
        <begin position="69"/>
        <end position="89"/>
    </location>
</feature>
<feature type="region of interest" description="Disordered" evidence="1">
    <location>
        <begin position="38"/>
        <end position="142"/>
    </location>
</feature>
<feature type="signal peptide" evidence="2">
    <location>
        <begin position="1"/>
        <end position="18"/>
    </location>
</feature>
<evidence type="ECO:0000313" key="3">
    <source>
        <dbReference type="Proteomes" id="UP000492821"/>
    </source>
</evidence>
<evidence type="ECO:0000256" key="2">
    <source>
        <dbReference type="SAM" id="SignalP"/>
    </source>
</evidence>
<keyword evidence="3" id="KW-1185">Reference proteome</keyword>
<evidence type="ECO:0000313" key="4">
    <source>
        <dbReference type="WBParaSite" id="Pan_g7957.t1"/>
    </source>
</evidence>
<name>A0A7E4W7P7_PANRE</name>
<reference evidence="4" key="2">
    <citation type="submission" date="2020-10" db="UniProtKB">
        <authorList>
            <consortium name="WormBaseParasite"/>
        </authorList>
    </citation>
    <scope>IDENTIFICATION</scope>
</reference>
<keyword evidence="2" id="KW-0732">Signal</keyword>
<proteinExistence type="predicted"/>
<dbReference type="AlphaFoldDB" id="A0A7E4W7P7"/>
<reference evidence="3" key="1">
    <citation type="journal article" date="2013" name="Genetics">
        <title>The draft genome and transcriptome of Panagrellus redivivus are shaped by the harsh demands of a free-living lifestyle.</title>
        <authorList>
            <person name="Srinivasan J."/>
            <person name="Dillman A.R."/>
            <person name="Macchietto M.G."/>
            <person name="Heikkinen L."/>
            <person name="Lakso M."/>
            <person name="Fracchia K.M."/>
            <person name="Antoshechkin I."/>
            <person name="Mortazavi A."/>
            <person name="Wong G."/>
            <person name="Sternberg P.W."/>
        </authorList>
    </citation>
    <scope>NUCLEOTIDE SEQUENCE [LARGE SCALE GENOMIC DNA]</scope>
    <source>
        <strain evidence="3">MT8872</strain>
    </source>
</reference>
<organism evidence="3 4">
    <name type="scientific">Panagrellus redivivus</name>
    <name type="common">Microworm</name>
    <dbReference type="NCBI Taxonomy" id="6233"/>
    <lineage>
        <taxon>Eukaryota</taxon>
        <taxon>Metazoa</taxon>
        <taxon>Ecdysozoa</taxon>
        <taxon>Nematoda</taxon>
        <taxon>Chromadorea</taxon>
        <taxon>Rhabditida</taxon>
        <taxon>Tylenchina</taxon>
        <taxon>Panagrolaimomorpha</taxon>
        <taxon>Panagrolaimoidea</taxon>
        <taxon>Panagrolaimidae</taxon>
        <taxon>Panagrellus</taxon>
    </lineage>
</organism>
<feature type="chain" id="PRO_5028941417" evidence="2">
    <location>
        <begin position="19"/>
        <end position="374"/>
    </location>
</feature>
<accession>A0A7E4W7P7</accession>